<evidence type="ECO:0000313" key="2">
    <source>
        <dbReference type="Proteomes" id="UP001218218"/>
    </source>
</evidence>
<evidence type="ECO:0000313" key="1">
    <source>
        <dbReference type="EMBL" id="KAJ7318990.1"/>
    </source>
</evidence>
<accession>A0AAD6ZE33</accession>
<sequence>MHYCGVEDLIPMHAELFKGTPVMNSVFLRHVKNRWCKYIRGNLVWLTSAGVLTNVCKHDTKPGSEGNKKTINAEVIILATGFKHPRIDFLDDLLFPEDYQHPVPQELFDGGLVDMLDRYIDLCNTGMVGHFHIGIYTRILLTLLLDTNTRLSPKDMKLWVDFVCQQWPLGQLNSE</sequence>
<reference evidence="1" key="1">
    <citation type="submission" date="2023-03" db="EMBL/GenBank/DDBJ databases">
        <title>Massive genome expansion in bonnet fungi (Mycena s.s.) driven by repeated elements and novel gene families across ecological guilds.</title>
        <authorList>
            <consortium name="Lawrence Berkeley National Laboratory"/>
            <person name="Harder C.B."/>
            <person name="Miyauchi S."/>
            <person name="Viragh M."/>
            <person name="Kuo A."/>
            <person name="Thoen E."/>
            <person name="Andreopoulos B."/>
            <person name="Lu D."/>
            <person name="Skrede I."/>
            <person name="Drula E."/>
            <person name="Henrissat B."/>
            <person name="Morin E."/>
            <person name="Kohler A."/>
            <person name="Barry K."/>
            <person name="LaButti K."/>
            <person name="Morin E."/>
            <person name="Salamov A."/>
            <person name="Lipzen A."/>
            <person name="Mereny Z."/>
            <person name="Hegedus B."/>
            <person name="Baldrian P."/>
            <person name="Stursova M."/>
            <person name="Weitz H."/>
            <person name="Taylor A."/>
            <person name="Grigoriev I.V."/>
            <person name="Nagy L.G."/>
            <person name="Martin F."/>
            <person name="Kauserud H."/>
        </authorList>
    </citation>
    <scope>NUCLEOTIDE SEQUENCE</scope>
    <source>
        <strain evidence="1">CBHHK002</strain>
    </source>
</reference>
<keyword evidence="2" id="KW-1185">Reference proteome</keyword>
<proteinExistence type="predicted"/>
<name>A0AAD6ZE33_9AGAR</name>
<dbReference type="EMBL" id="JARIHO010000055">
    <property type="protein sequence ID" value="KAJ7318990.1"/>
    <property type="molecule type" value="Genomic_DNA"/>
</dbReference>
<dbReference type="AlphaFoldDB" id="A0AAD6ZE33"/>
<comment type="caution">
    <text evidence="1">The sequence shown here is derived from an EMBL/GenBank/DDBJ whole genome shotgun (WGS) entry which is preliminary data.</text>
</comment>
<gene>
    <name evidence="1" type="ORF">DFH08DRAFT_970884</name>
</gene>
<organism evidence="1 2">
    <name type="scientific">Mycena albidolilacea</name>
    <dbReference type="NCBI Taxonomy" id="1033008"/>
    <lineage>
        <taxon>Eukaryota</taxon>
        <taxon>Fungi</taxon>
        <taxon>Dikarya</taxon>
        <taxon>Basidiomycota</taxon>
        <taxon>Agaricomycotina</taxon>
        <taxon>Agaricomycetes</taxon>
        <taxon>Agaricomycetidae</taxon>
        <taxon>Agaricales</taxon>
        <taxon>Marasmiineae</taxon>
        <taxon>Mycenaceae</taxon>
        <taxon>Mycena</taxon>
    </lineage>
</organism>
<protein>
    <submittedName>
        <fullName evidence="1">Uncharacterized protein</fullName>
    </submittedName>
</protein>
<dbReference type="Proteomes" id="UP001218218">
    <property type="component" value="Unassembled WGS sequence"/>
</dbReference>